<keyword evidence="1" id="KW-1133">Transmembrane helix</keyword>
<keyword evidence="3" id="KW-1185">Reference proteome</keyword>
<feature type="transmembrane region" description="Helical" evidence="1">
    <location>
        <begin position="171"/>
        <end position="190"/>
    </location>
</feature>
<gene>
    <name evidence="2" type="ORF">GCU69_16295</name>
</gene>
<proteinExistence type="predicted"/>
<sequence length="514" mass="55361">MSEAPEMTCRPFTSRPGRFFAVFGVVTGVWAVPAGLLPMERGGWFVVWLAAGFCVIGLGLLLLPWVAARVRADAVGVHARMLRRRSVPWSEVADLQVRLQRVRHGHVRRLDVVLRGGGTVHLPLPQSAREDDPAFDRQVEQLRALHRRYGTPRSAHLPVVSYRTAGRGRRLLLALFVLLLAGAGLAASFVPGTDAQRRAWEAAVPCAQGVPAAARGGCLTTVPAVIARSDPHGGKRASWLYFTGSRPVRRVQVSYEGAQGFTAGHRVEVTVWRGEVREVAGDGHLWREHMTPPGDVAVIAAGLALGAGYPGALLLVRRRGRRLAGDEVLPSALPFAGVLLATAAWLLPLCYLHPTTLFSSRAPAAWWAAGLLLTLVLSALAWRATRVRSPGEGGRVPVPPVCGETFLAARFLDQTDYNPYFFGTHVVLGDGPPAVVPHAGPGRTAARRIPVERLTAVNVRRARGEENVRRSWHVAELDDAGTLVRLAAAPADLARILRELGLEHLPAPAAGHGT</sequence>
<organism evidence="2 3">
    <name type="scientific">Streptomyces lycii</name>
    <dbReference type="NCBI Taxonomy" id="2654337"/>
    <lineage>
        <taxon>Bacteria</taxon>
        <taxon>Bacillati</taxon>
        <taxon>Actinomycetota</taxon>
        <taxon>Actinomycetes</taxon>
        <taxon>Kitasatosporales</taxon>
        <taxon>Streptomycetaceae</taxon>
        <taxon>Streptomyces</taxon>
    </lineage>
</organism>
<keyword evidence="1" id="KW-0812">Transmembrane</keyword>
<name>A0ABQ7FL67_9ACTN</name>
<evidence type="ECO:0000313" key="3">
    <source>
        <dbReference type="Proteomes" id="UP000621266"/>
    </source>
</evidence>
<comment type="caution">
    <text evidence="2">The sequence shown here is derived from an EMBL/GenBank/DDBJ whole genome shotgun (WGS) entry which is preliminary data.</text>
</comment>
<feature type="transmembrane region" description="Helical" evidence="1">
    <location>
        <begin position="45"/>
        <end position="66"/>
    </location>
</feature>
<accession>A0ABQ7FL67</accession>
<feature type="transmembrane region" description="Helical" evidence="1">
    <location>
        <begin position="364"/>
        <end position="382"/>
    </location>
</feature>
<protein>
    <submittedName>
        <fullName evidence="2">PH domain-containing protein</fullName>
    </submittedName>
</protein>
<reference evidence="2 3" key="1">
    <citation type="submission" date="2019-10" db="EMBL/GenBank/DDBJ databases">
        <title>Streptomyces tenebrisbrunneis sp.nov., an endogenous actinomycete isolated from of Lycium ruthenicum.</title>
        <authorList>
            <person name="Ma L."/>
        </authorList>
    </citation>
    <scope>NUCLEOTIDE SEQUENCE [LARGE SCALE GENOMIC DNA]</scope>
    <source>
        <strain evidence="2 3">TRM 66187</strain>
    </source>
</reference>
<evidence type="ECO:0000256" key="1">
    <source>
        <dbReference type="SAM" id="Phobius"/>
    </source>
</evidence>
<feature type="transmembrane region" description="Helical" evidence="1">
    <location>
        <begin position="328"/>
        <end position="352"/>
    </location>
</feature>
<dbReference type="RefSeq" id="WP_156206435.1">
    <property type="nucleotide sequence ID" value="NZ_WHPN01000293.1"/>
</dbReference>
<keyword evidence="1" id="KW-0472">Membrane</keyword>
<dbReference type="EMBL" id="WHPN01000293">
    <property type="protein sequence ID" value="KAF4407947.1"/>
    <property type="molecule type" value="Genomic_DNA"/>
</dbReference>
<feature type="transmembrane region" description="Helical" evidence="1">
    <location>
        <begin position="20"/>
        <end position="39"/>
    </location>
</feature>
<dbReference type="Proteomes" id="UP000621266">
    <property type="component" value="Unassembled WGS sequence"/>
</dbReference>
<evidence type="ECO:0000313" key="2">
    <source>
        <dbReference type="EMBL" id="KAF4407947.1"/>
    </source>
</evidence>
<feature type="transmembrane region" description="Helical" evidence="1">
    <location>
        <begin position="296"/>
        <end position="316"/>
    </location>
</feature>